<evidence type="ECO:0000256" key="1">
    <source>
        <dbReference type="SAM" id="MobiDB-lite"/>
    </source>
</evidence>
<dbReference type="OrthoDB" id="6021263at2759"/>
<evidence type="ECO:0000313" key="5">
    <source>
        <dbReference type="Proteomes" id="UP000256601"/>
    </source>
</evidence>
<organism evidence="2 4">
    <name type="scientific">Yarrowia lipolytica</name>
    <name type="common">Candida lipolytica</name>
    <dbReference type="NCBI Taxonomy" id="4952"/>
    <lineage>
        <taxon>Eukaryota</taxon>
        <taxon>Fungi</taxon>
        <taxon>Dikarya</taxon>
        <taxon>Ascomycota</taxon>
        <taxon>Saccharomycotina</taxon>
        <taxon>Dipodascomycetes</taxon>
        <taxon>Dipodascales</taxon>
        <taxon>Dipodascales incertae sedis</taxon>
        <taxon>Yarrowia</taxon>
    </lineage>
</organism>
<proteinExistence type="predicted"/>
<dbReference type="VEuPathDB" id="FungiDB:YALI0_B09075g"/>
<dbReference type="GO" id="GO:0003735">
    <property type="term" value="F:structural constituent of ribosome"/>
    <property type="evidence" value="ECO:0007669"/>
    <property type="project" value="TreeGrafter"/>
</dbReference>
<evidence type="ECO:0000313" key="4">
    <source>
        <dbReference type="Proteomes" id="UP000182444"/>
    </source>
</evidence>
<dbReference type="Proteomes" id="UP000256601">
    <property type="component" value="Unassembled WGS sequence"/>
</dbReference>
<dbReference type="GO" id="GO:0005762">
    <property type="term" value="C:mitochondrial large ribosomal subunit"/>
    <property type="evidence" value="ECO:0007669"/>
    <property type="project" value="TreeGrafter"/>
</dbReference>
<sequence>MIRHFSTSARRLAAKTPRPITPFPTKYSSPASAYKNPYIIPPGVHHHPAPAAPSAIHTPYVFLPDSDPRKALLAKSASVDTTNMPTFRKGKAQYHITEADIKEMRRLHESDPEVWTRAALMEKFGVSGYFAGSIVQASAQRVKSMNNELAKIKTNWSQRRADARLEREKRKAYWYNDA</sequence>
<dbReference type="OMA" id="PEKYTRK"/>
<dbReference type="GeneID" id="2907234"/>
<evidence type="ECO:0000313" key="2">
    <source>
        <dbReference type="EMBL" id="AOW01446.1"/>
    </source>
</evidence>
<keyword evidence="3" id="KW-0687">Ribonucleoprotein</keyword>
<dbReference type="Pfam" id="PF12824">
    <property type="entry name" value="MRP-L20"/>
    <property type="match status" value="1"/>
</dbReference>
<reference evidence="3 5" key="2">
    <citation type="submission" date="2018-07" db="EMBL/GenBank/DDBJ databases">
        <title>Draft Genome Assemblies for Five Robust Yarrowia lipolytica Strains Exhibiting High Lipid Production and Pentose Sugar Utilization and Sugar Alcohol Secretion from Undetoxified Lignocellulosic Biomass Hydrolysates.</title>
        <authorList>
            <consortium name="DOE Joint Genome Institute"/>
            <person name="Walker C."/>
            <person name="Ryu S."/>
            <person name="Na H."/>
            <person name="Zane M."/>
            <person name="LaButti K."/>
            <person name="Lipzen A."/>
            <person name="Haridas S."/>
            <person name="Barry K."/>
            <person name="Grigoriev I.V."/>
            <person name="Quarterman J."/>
            <person name="Slininger P."/>
            <person name="Dien B."/>
            <person name="Trinh C.T."/>
        </authorList>
    </citation>
    <scope>NUCLEOTIDE SEQUENCE [LARGE SCALE GENOMIC DNA]</scope>
    <source>
        <strain evidence="3 5">YB392</strain>
    </source>
</reference>
<dbReference type="InterPro" id="IPR024388">
    <property type="entry name" value="Ribosomal_mL58"/>
</dbReference>
<feature type="region of interest" description="Disordered" evidence="1">
    <location>
        <begin position="1"/>
        <end position="21"/>
    </location>
</feature>
<dbReference type="PANTHER" id="PTHR28266:SF1">
    <property type="entry name" value="LARGE RIBOSOMAL SUBUNIT PROTEIN ML58"/>
    <property type="match status" value="1"/>
</dbReference>
<reference evidence="2 4" key="1">
    <citation type="journal article" date="2016" name="PLoS ONE">
        <title>Sequence Assembly of Yarrowia lipolytica Strain W29/CLIB89 Shows Transposable Element Diversity.</title>
        <authorList>
            <person name="Magnan C."/>
            <person name="Yu J."/>
            <person name="Chang I."/>
            <person name="Jahn E."/>
            <person name="Kanomata Y."/>
            <person name="Wu J."/>
            <person name="Zeller M."/>
            <person name="Oakes M."/>
            <person name="Baldi P."/>
            <person name="Sandmeyer S."/>
        </authorList>
    </citation>
    <scope>NUCLEOTIDE SEQUENCE [LARGE SCALE GENOMIC DNA]</scope>
    <source>
        <strain evidence="2">CLIB89</strain>
        <strain evidence="4">CLIB89(W29)</strain>
    </source>
</reference>
<dbReference type="EMBL" id="CP017554">
    <property type="protein sequence ID" value="AOW01446.1"/>
    <property type="molecule type" value="Genomic_DNA"/>
</dbReference>
<keyword evidence="3" id="KW-0689">Ribosomal protein</keyword>
<evidence type="ECO:0000313" key="3">
    <source>
        <dbReference type="EMBL" id="RDW28478.1"/>
    </source>
</evidence>
<dbReference type="RefSeq" id="XP_500668.1">
    <property type="nucleotide sequence ID" value="XM_500668.1"/>
</dbReference>
<dbReference type="EMBL" id="KZ858952">
    <property type="protein sequence ID" value="RDW28478.1"/>
    <property type="molecule type" value="Genomic_DNA"/>
</dbReference>
<dbReference type="Proteomes" id="UP000182444">
    <property type="component" value="Chromosome 1B"/>
</dbReference>
<dbReference type="PANTHER" id="PTHR28266">
    <property type="entry name" value="54S RIBOSOMAL PROTEIN L20, MITOCHONDRIAL"/>
    <property type="match status" value="1"/>
</dbReference>
<dbReference type="AlphaFoldDB" id="A0A1H6PR62"/>
<dbReference type="KEGG" id="yli:2907234"/>
<accession>A0A1H6PR62</accession>
<gene>
    <name evidence="3" type="ORF">B0I71DRAFT_127389</name>
    <name evidence="2" type="ORF">YALI1_B12204g</name>
</gene>
<dbReference type="eggNOG" id="ENOG502S0A4">
    <property type="taxonomic scope" value="Eukaryota"/>
</dbReference>
<dbReference type="VEuPathDB" id="FungiDB:YALI1_B12204g"/>
<protein>
    <submittedName>
        <fullName evidence="3">Mitochondrial ribosomal protein subunit L20-domain-containing protein</fullName>
    </submittedName>
</protein>
<name>A0A1H6PR62_YARLL</name>